<dbReference type="Proteomes" id="UP000789366">
    <property type="component" value="Unassembled WGS sequence"/>
</dbReference>
<evidence type="ECO:0000313" key="2">
    <source>
        <dbReference type="Proteomes" id="UP000789366"/>
    </source>
</evidence>
<comment type="caution">
    <text evidence="1">The sequence shown here is derived from an EMBL/GenBank/DDBJ whole genome shotgun (WGS) entry which is preliminary data.</text>
</comment>
<protein>
    <submittedName>
        <fullName evidence="1">15912_t:CDS:1</fullName>
    </submittedName>
</protein>
<dbReference type="EMBL" id="CAJVPW010018437">
    <property type="protein sequence ID" value="CAG8681700.1"/>
    <property type="molecule type" value="Genomic_DNA"/>
</dbReference>
<gene>
    <name evidence="1" type="ORF">SPELUC_LOCUS10190</name>
</gene>
<organism evidence="1 2">
    <name type="scientific">Cetraspora pellucida</name>
    <dbReference type="NCBI Taxonomy" id="1433469"/>
    <lineage>
        <taxon>Eukaryota</taxon>
        <taxon>Fungi</taxon>
        <taxon>Fungi incertae sedis</taxon>
        <taxon>Mucoromycota</taxon>
        <taxon>Glomeromycotina</taxon>
        <taxon>Glomeromycetes</taxon>
        <taxon>Diversisporales</taxon>
        <taxon>Gigasporaceae</taxon>
        <taxon>Cetraspora</taxon>
    </lineage>
</organism>
<keyword evidence="2" id="KW-1185">Reference proteome</keyword>
<feature type="non-terminal residue" evidence="1">
    <location>
        <position position="175"/>
    </location>
</feature>
<proteinExistence type="predicted"/>
<evidence type="ECO:0000313" key="1">
    <source>
        <dbReference type="EMBL" id="CAG8681700.1"/>
    </source>
</evidence>
<sequence>IICINDHDSPEGNWPEAVNRLVVKVDKYVEKIDLTQLLACNFSTTTSNFLTASRIVLLDVLRHILVIPFGWVMEFQRLRLKIDEDFWRRIMNINVQYGSGGDAHSSITGWILGFFPYDREGTALHQNDSLEYEDFPFCIVEDPFKNSDTGHSLKFIAGFVGANQKNFNGESIVSD</sequence>
<accession>A0ACA9P2W6</accession>
<name>A0ACA9P2W6_9GLOM</name>
<feature type="non-terminal residue" evidence="1">
    <location>
        <position position="1"/>
    </location>
</feature>
<reference evidence="1" key="1">
    <citation type="submission" date="2021-06" db="EMBL/GenBank/DDBJ databases">
        <authorList>
            <person name="Kallberg Y."/>
            <person name="Tangrot J."/>
            <person name="Rosling A."/>
        </authorList>
    </citation>
    <scope>NUCLEOTIDE SEQUENCE</scope>
    <source>
        <strain evidence="1">28 12/20/2015</strain>
    </source>
</reference>